<comment type="function">
    <text evidence="6">Catalyzes the phosphorylation of D-xylulose to D-xylulose 5-phosphate.</text>
</comment>
<keyword evidence="11" id="KW-1185">Reference proteome</keyword>
<feature type="domain" description="Carbohydrate kinase FGGY N-terminal" evidence="8">
    <location>
        <begin position="1"/>
        <end position="250"/>
    </location>
</feature>
<keyword evidence="2 6" id="KW-0808">Transferase</keyword>
<evidence type="ECO:0000256" key="1">
    <source>
        <dbReference type="ARBA" id="ARBA00009156"/>
    </source>
</evidence>
<evidence type="ECO:0000256" key="6">
    <source>
        <dbReference type="HAMAP-Rule" id="MF_02220"/>
    </source>
</evidence>
<accession>A0A7W6RET8</accession>
<dbReference type="PIRSF" id="PIRSF000538">
    <property type="entry name" value="GlpK"/>
    <property type="match status" value="1"/>
</dbReference>
<dbReference type="InterPro" id="IPR006000">
    <property type="entry name" value="Xylulokinase"/>
</dbReference>
<dbReference type="GO" id="GO:0042732">
    <property type="term" value="P:D-xylose metabolic process"/>
    <property type="evidence" value="ECO:0007669"/>
    <property type="project" value="UniProtKB-KW"/>
</dbReference>
<dbReference type="InterPro" id="IPR050406">
    <property type="entry name" value="FGGY_Carb_Kinase"/>
</dbReference>
<feature type="domain" description="Carbohydrate kinase FGGY C-terminal" evidence="9">
    <location>
        <begin position="262"/>
        <end position="442"/>
    </location>
</feature>
<evidence type="ECO:0000259" key="9">
    <source>
        <dbReference type="Pfam" id="PF02782"/>
    </source>
</evidence>
<sequence length="498" mass="52086">MFLGLDCGTQGTKTVIVDEGGTIRGVGHAAHALIETPSGKREQDPRWWVEAAIAASRMAIQDSGVAGADIRAMAVSGQQHGLVVLDDAGTPLRPAKLWNDTETADQNAALCARLGGPETWEATLGIVPLTGYTVSKLAWLKETEPETFARLRSILLPHDYLNFWLTGRRVAEYGDASGTAFFDIRARRWAEDVLALIDGGSGHLARALPDLVGPDDVVGPLRGEVAEALGLSTGCLVAAGGGDNMMGAIGTGNVREGVVTLSIGTSAAAYSYSDTPVTDPKGRVAAFCSSSGGWLPLVCMMNAADVTSRAASLLGKDVRVIDEALAESPPGAGGITVLPFLNGERTPDLPHARGGIHGLTTVNMTPAHLLRAMTEGVTFGMLAGLTLIQRGRPRECIVLIGGGAKSAQWRQMIADATGSRVMVPRTEEGGALGAALQAHWAWAKASGAPVALTDLTGQAVRMDETKTCAPRAAAKPAYDEAFARYRQTVLDIHGVDVI</sequence>
<dbReference type="HAMAP" id="MF_02220">
    <property type="entry name" value="XylB"/>
    <property type="match status" value="1"/>
</dbReference>
<reference evidence="10 11" key="1">
    <citation type="submission" date="2020-08" db="EMBL/GenBank/DDBJ databases">
        <title>Genome sequencing of Purple Non-Sulfur Bacteria from various extreme environments.</title>
        <authorList>
            <person name="Mayer M."/>
        </authorList>
    </citation>
    <scope>NUCLEOTIDE SEQUENCE [LARGE SCALE GENOMIC DNA]</scope>
    <source>
        <strain evidence="10 11">JA131</strain>
    </source>
</reference>
<feature type="site" description="Important for activity" evidence="6">
    <location>
        <position position="6"/>
    </location>
</feature>
<evidence type="ECO:0000256" key="7">
    <source>
        <dbReference type="RuleBase" id="RU364073"/>
    </source>
</evidence>
<dbReference type="Pfam" id="PF02782">
    <property type="entry name" value="FGGY_C"/>
    <property type="match status" value="1"/>
</dbReference>
<dbReference type="RefSeq" id="WP_184045493.1">
    <property type="nucleotide sequence ID" value="NZ_JACIGK010000017.1"/>
</dbReference>
<evidence type="ECO:0000256" key="3">
    <source>
        <dbReference type="ARBA" id="ARBA00022741"/>
    </source>
</evidence>
<evidence type="ECO:0000313" key="11">
    <source>
        <dbReference type="Proteomes" id="UP000554286"/>
    </source>
</evidence>
<evidence type="ECO:0000256" key="4">
    <source>
        <dbReference type="ARBA" id="ARBA00022777"/>
    </source>
</evidence>
<keyword evidence="5 6" id="KW-0067">ATP-binding</keyword>
<gene>
    <name evidence="6 7" type="primary">xylB</name>
    <name evidence="10" type="ORF">GGD89_002397</name>
</gene>
<dbReference type="PANTHER" id="PTHR43095">
    <property type="entry name" value="SUGAR KINASE"/>
    <property type="match status" value="1"/>
</dbReference>
<dbReference type="InterPro" id="IPR018485">
    <property type="entry name" value="FGGY_C"/>
</dbReference>
<feature type="active site" description="Proton acceptor" evidence="6">
    <location>
        <position position="243"/>
    </location>
</feature>
<dbReference type="CDD" id="cd07809">
    <property type="entry name" value="ASKHA_NBD_FGGY_BaXK-like"/>
    <property type="match status" value="1"/>
</dbReference>
<comment type="catalytic activity">
    <reaction evidence="6 7">
        <text>D-xylulose + ATP = D-xylulose 5-phosphate + ADP + H(+)</text>
        <dbReference type="Rhea" id="RHEA:10964"/>
        <dbReference type="ChEBI" id="CHEBI:15378"/>
        <dbReference type="ChEBI" id="CHEBI:17140"/>
        <dbReference type="ChEBI" id="CHEBI:30616"/>
        <dbReference type="ChEBI" id="CHEBI:57737"/>
        <dbReference type="ChEBI" id="CHEBI:456216"/>
        <dbReference type="EC" id="2.7.1.17"/>
    </reaction>
</comment>
<dbReference type="GO" id="GO:0005998">
    <property type="term" value="P:xylulose catabolic process"/>
    <property type="evidence" value="ECO:0007669"/>
    <property type="project" value="UniProtKB-UniRule"/>
</dbReference>
<dbReference type="SUPFAM" id="SSF53067">
    <property type="entry name" value="Actin-like ATPase domain"/>
    <property type="match status" value="2"/>
</dbReference>
<dbReference type="InterPro" id="IPR043129">
    <property type="entry name" value="ATPase_NBD"/>
</dbReference>
<evidence type="ECO:0000256" key="2">
    <source>
        <dbReference type="ARBA" id="ARBA00022679"/>
    </source>
</evidence>
<keyword evidence="3 6" id="KW-0547">Nucleotide-binding</keyword>
<keyword evidence="6 7" id="KW-0859">Xylose metabolism</keyword>
<comment type="caution">
    <text evidence="10">The sequence shown here is derived from an EMBL/GenBank/DDBJ whole genome shotgun (WGS) entry which is preliminary data.</text>
</comment>
<evidence type="ECO:0000256" key="5">
    <source>
        <dbReference type="ARBA" id="ARBA00022840"/>
    </source>
</evidence>
<feature type="binding site" evidence="6">
    <location>
        <begin position="79"/>
        <end position="80"/>
    </location>
    <ligand>
        <name>substrate</name>
    </ligand>
</feature>
<keyword evidence="6 7" id="KW-0119">Carbohydrate metabolism</keyword>
<evidence type="ECO:0000259" key="8">
    <source>
        <dbReference type="Pfam" id="PF00370"/>
    </source>
</evidence>
<dbReference type="NCBIfam" id="TIGR01312">
    <property type="entry name" value="XylB"/>
    <property type="match status" value="1"/>
</dbReference>
<dbReference type="InterPro" id="IPR000577">
    <property type="entry name" value="Carb_kinase_FGGY"/>
</dbReference>
<dbReference type="Gene3D" id="3.30.420.40">
    <property type="match status" value="2"/>
</dbReference>
<dbReference type="Proteomes" id="UP000554286">
    <property type="component" value="Unassembled WGS sequence"/>
</dbReference>
<dbReference type="GO" id="GO:0005524">
    <property type="term" value="F:ATP binding"/>
    <property type="evidence" value="ECO:0007669"/>
    <property type="project" value="UniProtKB-UniRule"/>
</dbReference>
<name>A0A7W6RET8_9PROT</name>
<dbReference type="GO" id="GO:0004856">
    <property type="term" value="F:D-xylulokinase activity"/>
    <property type="evidence" value="ECO:0007669"/>
    <property type="project" value="UniProtKB-UniRule"/>
</dbReference>
<proteinExistence type="inferred from homology"/>
<comment type="similarity">
    <text evidence="1 6 7">Belongs to the FGGY kinase family.</text>
</comment>
<dbReference type="EMBL" id="JACIGK010000017">
    <property type="protein sequence ID" value="MBB4266761.1"/>
    <property type="molecule type" value="Genomic_DNA"/>
</dbReference>
<organism evidence="10 11">
    <name type="scientific">Roseospira visakhapatnamensis</name>
    <dbReference type="NCBI Taxonomy" id="390880"/>
    <lineage>
        <taxon>Bacteria</taxon>
        <taxon>Pseudomonadati</taxon>
        <taxon>Pseudomonadota</taxon>
        <taxon>Alphaproteobacteria</taxon>
        <taxon>Rhodospirillales</taxon>
        <taxon>Rhodospirillaceae</taxon>
        <taxon>Roseospira</taxon>
    </lineage>
</organism>
<protein>
    <recommendedName>
        <fullName evidence="6 7">Xylulose kinase</fullName>
        <shortName evidence="6 7">Xylulokinase</shortName>
        <ecNumber evidence="6 7">2.7.1.17</ecNumber>
    </recommendedName>
</protein>
<keyword evidence="4 6" id="KW-0418">Kinase</keyword>
<evidence type="ECO:0000313" key="10">
    <source>
        <dbReference type="EMBL" id="MBB4266761.1"/>
    </source>
</evidence>
<dbReference type="InterPro" id="IPR018484">
    <property type="entry name" value="FGGY_N"/>
</dbReference>
<dbReference type="Pfam" id="PF00370">
    <property type="entry name" value="FGGY_N"/>
    <property type="match status" value="1"/>
</dbReference>
<dbReference type="PANTHER" id="PTHR43095:SF5">
    <property type="entry name" value="XYLULOSE KINASE"/>
    <property type="match status" value="1"/>
</dbReference>
<dbReference type="AlphaFoldDB" id="A0A7W6RET8"/>
<dbReference type="EC" id="2.7.1.17" evidence="6 7"/>